<comment type="caution">
    <text evidence="1">The sequence shown here is derived from an EMBL/GenBank/DDBJ whole genome shotgun (WGS) entry which is preliminary data.</text>
</comment>
<accession>A0ABD0RX63</accession>
<feature type="non-terminal residue" evidence="1">
    <location>
        <position position="56"/>
    </location>
</feature>
<feature type="non-terminal residue" evidence="1">
    <location>
        <position position="1"/>
    </location>
</feature>
<dbReference type="EMBL" id="JAMKFB020000001">
    <property type="protein sequence ID" value="KAL0202993.1"/>
    <property type="molecule type" value="Genomic_DNA"/>
</dbReference>
<proteinExistence type="predicted"/>
<reference evidence="1 2" key="1">
    <citation type="submission" date="2024-05" db="EMBL/GenBank/DDBJ databases">
        <title>Genome sequencing and assembly of Indian major carp, Cirrhinus mrigala (Hamilton, 1822).</title>
        <authorList>
            <person name="Mohindra V."/>
            <person name="Chowdhury L.M."/>
            <person name="Lal K."/>
            <person name="Jena J.K."/>
        </authorList>
    </citation>
    <scope>NUCLEOTIDE SEQUENCE [LARGE SCALE GENOMIC DNA]</scope>
    <source>
        <strain evidence="1">CM1030</strain>
        <tissue evidence="1">Blood</tissue>
    </source>
</reference>
<organism evidence="1 2">
    <name type="scientific">Cirrhinus mrigala</name>
    <name type="common">Mrigala</name>
    <dbReference type="NCBI Taxonomy" id="683832"/>
    <lineage>
        <taxon>Eukaryota</taxon>
        <taxon>Metazoa</taxon>
        <taxon>Chordata</taxon>
        <taxon>Craniata</taxon>
        <taxon>Vertebrata</taxon>
        <taxon>Euteleostomi</taxon>
        <taxon>Actinopterygii</taxon>
        <taxon>Neopterygii</taxon>
        <taxon>Teleostei</taxon>
        <taxon>Ostariophysi</taxon>
        <taxon>Cypriniformes</taxon>
        <taxon>Cyprinidae</taxon>
        <taxon>Labeoninae</taxon>
        <taxon>Labeonini</taxon>
        <taxon>Cirrhinus</taxon>
    </lineage>
</organism>
<gene>
    <name evidence="1" type="ORF">M9458_001011</name>
</gene>
<evidence type="ECO:0000313" key="1">
    <source>
        <dbReference type="EMBL" id="KAL0202993.1"/>
    </source>
</evidence>
<keyword evidence="2" id="KW-1185">Reference proteome</keyword>
<dbReference type="AlphaFoldDB" id="A0ABD0RX63"/>
<name>A0ABD0RX63_CIRMR</name>
<dbReference type="Proteomes" id="UP001529510">
    <property type="component" value="Unassembled WGS sequence"/>
</dbReference>
<sequence>ASIPVFHRCMPVDISCYAKFAEAFITFVSDNSVVHRVIAGVMTSKEIIMGLCLLAL</sequence>
<protein>
    <submittedName>
        <fullName evidence="1">Uncharacterized protein</fullName>
    </submittedName>
</protein>
<evidence type="ECO:0000313" key="2">
    <source>
        <dbReference type="Proteomes" id="UP001529510"/>
    </source>
</evidence>